<feature type="compositionally biased region" description="Basic and acidic residues" evidence="1">
    <location>
        <begin position="284"/>
        <end position="310"/>
    </location>
</feature>
<protein>
    <submittedName>
        <fullName evidence="3">Sec7 domain-containing protein</fullName>
    </submittedName>
</protein>
<evidence type="ECO:0000313" key="3">
    <source>
        <dbReference type="EMBL" id="ODO07466.1"/>
    </source>
</evidence>
<feature type="region of interest" description="Disordered" evidence="1">
    <location>
        <begin position="1556"/>
        <end position="1576"/>
    </location>
</feature>
<evidence type="ECO:0000259" key="2">
    <source>
        <dbReference type="PROSITE" id="PS50190"/>
    </source>
</evidence>
<dbReference type="OrthoDB" id="10258608at2759"/>
<feature type="compositionally biased region" description="Low complexity" evidence="1">
    <location>
        <begin position="482"/>
        <end position="500"/>
    </location>
</feature>
<dbReference type="GO" id="GO:0016192">
    <property type="term" value="P:vesicle-mediated transport"/>
    <property type="evidence" value="ECO:0007669"/>
    <property type="project" value="UniProtKB-ARBA"/>
</dbReference>
<dbReference type="InterPro" id="IPR023394">
    <property type="entry name" value="Sec7_C_sf"/>
</dbReference>
<dbReference type="Pfam" id="PF01369">
    <property type="entry name" value="Sec7"/>
    <property type="match status" value="1"/>
</dbReference>
<dbReference type="GO" id="GO:0005085">
    <property type="term" value="F:guanyl-nucleotide exchange factor activity"/>
    <property type="evidence" value="ECO:0007669"/>
    <property type="project" value="InterPro"/>
</dbReference>
<dbReference type="GO" id="GO:0005794">
    <property type="term" value="C:Golgi apparatus"/>
    <property type="evidence" value="ECO:0007669"/>
    <property type="project" value="UniProtKB-ARBA"/>
</dbReference>
<dbReference type="SMART" id="SM00222">
    <property type="entry name" value="Sec7"/>
    <property type="match status" value="1"/>
</dbReference>
<proteinExistence type="predicted"/>
<reference evidence="3 4" key="1">
    <citation type="submission" date="2016-06" db="EMBL/GenBank/DDBJ databases">
        <title>Evolution of pathogenesis and genome organization in the Tremellales.</title>
        <authorList>
            <person name="Cuomo C."/>
            <person name="Litvintseva A."/>
            <person name="Heitman J."/>
            <person name="Chen Y."/>
            <person name="Sun S."/>
            <person name="Springer D."/>
            <person name="Dromer F."/>
            <person name="Young S."/>
            <person name="Zeng Q."/>
            <person name="Chapman S."/>
            <person name="Gujja S."/>
            <person name="Saif S."/>
            <person name="Birren B."/>
        </authorList>
    </citation>
    <scope>NUCLEOTIDE SEQUENCE [LARGE SCALE GENOMIC DNA]</scope>
    <source>
        <strain evidence="3 4">CBS 7118</strain>
    </source>
</reference>
<feature type="region of interest" description="Disordered" evidence="1">
    <location>
        <begin position="284"/>
        <end position="339"/>
    </location>
</feature>
<dbReference type="EMBL" id="AWGH01000002">
    <property type="protein sequence ID" value="ODO07466.1"/>
    <property type="molecule type" value="Genomic_DNA"/>
</dbReference>
<dbReference type="PROSITE" id="PS50190">
    <property type="entry name" value="SEC7"/>
    <property type="match status" value="1"/>
</dbReference>
<dbReference type="PANTHER" id="PTHR10663">
    <property type="entry name" value="GUANYL-NUCLEOTIDE EXCHANGE FACTOR"/>
    <property type="match status" value="1"/>
</dbReference>
<dbReference type="InterPro" id="IPR035999">
    <property type="entry name" value="Sec7_dom_sf"/>
</dbReference>
<dbReference type="InterPro" id="IPR016024">
    <property type="entry name" value="ARM-type_fold"/>
</dbReference>
<organism evidence="3 4">
    <name type="scientific">Cryptococcus wingfieldii CBS 7118</name>
    <dbReference type="NCBI Taxonomy" id="1295528"/>
    <lineage>
        <taxon>Eukaryota</taxon>
        <taxon>Fungi</taxon>
        <taxon>Dikarya</taxon>
        <taxon>Basidiomycota</taxon>
        <taxon>Agaricomycotina</taxon>
        <taxon>Tremellomycetes</taxon>
        <taxon>Tremellales</taxon>
        <taxon>Cryptococcaceae</taxon>
        <taxon>Cryptococcus</taxon>
    </lineage>
</organism>
<sequence>MESQMDLEPITLLLQEVQAITSNMRRNQRWANSTASYGSHQSSLQPALNNKLLARAASRRGRPSAEHGEKGDLMDGFIELRRLLSAVKDITALPPIDLIAPFLALIRSPSTSGPITALSLTSVHSILTSILPLYLTPAPKTFSQSMPLQLALAHTTSALSQCRFPSSSPQQDELVLLRLLRVIEALTRPIPLPSDGPTPFELGNYLDYMGDESVCELLEVGLGMLARARLGEGVRSTAQNCVQAIVRNAFRKLRSMKQKDVEKLMKDAKEYETKIEARETALKEAAQKETTAAKEAERQGESDAEPKEGAQRISVTIEKVDNEQPKAERSGSEGEEPLAPMFTPYGLPTILELLRVLMALLDPHDNNHTDTMRLSALAILNTALEVGGVHLGNWPELREGVRDEGCRYLFQLTRSDSPSLLAQSLRTTSTLFSTVLPHLKPQLELFLSYLIDRLTPPTPPPQLLNVRPDSQPGTPGVGGPTTPGLETTLEPSSAPATPKALLLPPAPHETRELMLDTLTQLALRPSFMVDCWVNFDCNTDSEDIFERLITFLTRGVYPQAPPKADGSSPFFEGLDSTQFLSLEILLAFVASMADRLEQGDAPWPESAPRAEDLTSAKERKSVILAGAAQFNVKPKKGVAFLLEQGVIVPDPTGEGSEEEKQNLAVAKFLRWGPRLDKKLVGEYISGPDKEPLLKAYIGLFDFQSKSVADSLRELLETFRLPGEAQPIARITETFAAHFFSFAPPGIADEDSVYVLAYSVIMLNTDLHNPQNKKRMTPEDYKKNLRGVNGGKNFEEAYLDEIHESIKEKEIILPEEHVGQHGFDFAWKTLMQRSRTSGPMIICNTSIFDEAMFKLAWRPLISSIAYAFTMSAQDEHVIQKAVTGFRQAALLASTYHLPEVFDNIVQSLSNATGLLDDTEDGYQMDNYPVVKKEGQELTVSPLSIKFGQSYRAQLATVVLFTIANGNGSAMREGWLQIFEMFQTLFLHSLLPAPMLQMEDFLAGTSTIPLKAAAPAPAPERRPEGGLLSTLSSYLLSPYGQAPEGVVMEASEEDVENTLVAIDCLSSCKLEELYAEILNLPGEALLPALRAIRTLAESRTTDKLQSPTEQRGETGSPVLGARFEGQLPYDPACVFHLEMMVSLASKGTQHIAETWPIIFEYISQLLSSAQSYSVLLIERAVVGLLRLCLVCSDHPELRDQLYIALDVLRSLPSTVLNAVSEQLMAGVALVLEKDATVLKSQTEWNLVIALFRATVAHPEASKVTLEIVKKMAASGSVSGDGKGAGVTVDNYAGVVALLDEFATQAGAAAAGRQQQQRRPSLGGPPSGSLGPTVERGLSALDSLYELRNVIPALMAASDLTEHQAFNAFWLPPLLVIGKQCINGCREIRQRAITYLQRVLLSPQILSGDESTLPTVFDRVLFPVLEELLKPQVYERDPKGLAETRLKAATLLCKIFLQYVVKLVESGSSEAVAGLFVKVLDKLERFMRGERDLLNEAGESLKNVVLVMNSSNLLLAPTVAGQPEVRTSAQIELWEKSAERIERVLPGFLREAIPPTALPAEAAPQQAAPAPEIKSEIAE</sequence>
<dbReference type="CDD" id="cd00171">
    <property type="entry name" value="Sec7"/>
    <property type="match status" value="1"/>
</dbReference>
<evidence type="ECO:0000313" key="4">
    <source>
        <dbReference type="Proteomes" id="UP000094819"/>
    </source>
</evidence>
<dbReference type="InterPro" id="IPR000904">
    <property type="entry name" value="Sec7_dom"/>
</dbReference>
<dbReference type="SUPFAM" id="SSF48371">
    <property type="entry name" value="ARM repeat"/>
    <property type="match status" value="1"/>
</dbReference>
<gene>
    <name evidence="3" type="ORF">L198_01045</name>
</gene>
<evidence type="ECO:0000256" key="1">
    <source>
        <dbReference type="SAM" id="MobiDB-lite"/>
    </source>
</evidence>
<feature type="region of interest" description="Disordered" evidence="1">
    <location>
        <begin position="1307"/>
        <end position="1329"/>
    </location>
</feature>
<dbReference type="Gene3D" id="1.10.1000.11">
    <property type="entry name" value="Arf Nucleotide-binding Site Opener,domain 2"/>
    <property type="match status" value="1"/>
</dbReference>
<comment type="caution">
    <text evidence="3">The sequence shown here is derived from an EMBL/GenBank/DDBJ whole genome shotgun (WGS) entry which is preliminary data.</text>
</comment>
<dbReference type="InterPro" id="IPR056604">
    <property type="entry name" value="GBF1-like_TPR"/>
</dbReference>
<dbReference type="GeneID" id="30190258"/>
<accession>A0A1E3K362</accession>
<keyword evidence="4" id="KW-1185">Reference proteome</keyword>
<dbReference type="Gene3D" id="1.10.220.20">
    <property type="match status" value="1"/>
</dbReference>
<name>A0A1E3K362_9TREE</name>
<dbReference type="InterPro" id="IPR032691">
    <property type="entry name" value="Mon2/Sec7/BIG1-like_HUS"/>
</dbReference>
<dbReference type="GO" id="GO:0032012">
    <property type="term" value="P:regulation of ARF protein signal transduction"/>
    <property type="evidence" value="ECO:0007669"/>
    <property type="project" value="InterPro"/>
</dbReference>
<dbReference type="SUPFAM" id="SSF48425">
    <property type="entry name" value="Sec7 domain"/>
    <property type="match status" value="1"/>
</dbReference>
<dbReference type="Pfam" id="PF12783">
    <property type="entry name" value="Sec7-like_HUS"/>
    <property type="match status" value="1"/>
</dbReference>
<feature type="compositionally biased region" description="Low complexity" evidence="1">
    <location>
        <begin position="1556"/>
        <end position="1569"/>
    </location>
</feature>
<dbReference type="Pfam" id="PF23325">
    <property type="entry name" value="TPR_28"/>
    <property type="match status" value="1"/>
</dbReference>
<dbReference type="Proteomes" id="UP000094819">
    <property type="component" value="Unassembled WGS sequence"/>
</dbReference>
<feature type="compositionally biased region" description="Basic and acidic residues" evidence="1">
    <location>
        <begin position="318"/>
        <end position="332"/>
    </location>
</feature>
<dbReference type="RefSeq" id="XP_019034943.1">
    <property type="nucleotide sequence ID" value="XM_019173217.1"/>
</dbReference>
<dbReference type="PANTHER" id="PTHR10663:SF388">
    <property type="entry name" value="GOLGI-SPECIFIC BREFELDIN A-RESISTANCE GUANINE NUCLEOTIDE EXCHANGE FACTOR 1"/>
    <property type="match status" value="1"/>
</dbReference>
<feature type="domain" description="SEC7" evidence="2">
    <location>
        <begin position="612"/>
        <end position="808"/>
    </location>
</feature>
<feature type="region of interest" description="Disordered" evidence="1">
    <location>
        <begin position="459"/>
        <end position="500"/>
    </location>
</feature>